<accession>A0A8H7UTY3</accession>
<dbReference type="OrthoDB" id="2262127at2759"/>
<gene>
    <name evidence="2" type="ORF">INT46_007927</name>
</gene>
<evidence type="ECO:0000256" key="1">
    <source>
        <dbReference type="SAM" id="MobiDB-lite"/>
    </source>
</evidence>
<dbReference type="EMBL" id="JAEPRC010000912">
    <property type="protein sequence ID" value="KAG2190734.1"/>
    <property type="molecule type" value="Genomic_DNA"/>
</dbReference>
<protein>
    <submittedName>
        <fullName evidence="2">Uncharacterized protein</fullName>
    </submittedName>
</protein>
<dbReference type="AlphaFoldDB" id="A0A8H7UTY3"/>
<comment type="caution">
    <text evidence="2">The sequence shown here is derived from an EMBL/GenBank/DDBJ whole genome shotgun (WGS) entry which is preliminary data.</text>
</comment>
<proteinExistence type="predicted"/>
<sequence length="297" mass="32991">MATLVTLVLNNADKLPIVGSPINHATSWYRKRSHSQGSDLETPPPPYENEPVIHSRLTQISDYVWKRASFSSTNISGSNQTPESYLSTTTKEEPLDKEKITEGISLIQMATEMNNAPNGKNQQVSIDLYMMGLDKILTSVPINSDPIMKASLEAKLTEFKRRSGLVLHDDQEKKNLSEVDQNKALGGLSNLIIHAAVLSAVAIKKSSIPGIMSRLIEITKVSFTKIDETCSIRERTNHLTNAGIAKAIEMDQYYEVHQFFAEIFYTGCTAILKASIAYAEYDQPTVAKEQENNTQIV</sequence>
<evidence type="ECO:0000313" key="3">
    <source>
        <dbReference type="Proteomes" id="UP000650833"/>
    </source>
</evidence>
<name>A0A8H7UTY3_9FUNG</name>
<reference evidence="2" key="1">
    <citation type="submission" date="2020-12" db="EMBL/GenBank/DDBJ databases">
        <title>Metabolic potential, ecology and presence of endohyphal bacteria is reflected in genomic diversity of Mucoromycotina.</title>
        <authorList>
            <person name="Muszewska A."/>
            <person name="Okrasinska A."/>
            <person name="Steczkiewicz K."/>
            <person name="Drgas O."/>
            <person name="Orlowska M."/>
            <person name="Perlinska-Lenart U."/>
            <person name="Aleksandrzak-Piekarczyk T."/>
            <person name="Szatraj K."/>
            <person name="Zielenkiewicz U."/>
            <person name="Pilsyk S."/>
            <person name="Malc E."/>
            <person name="Mieczkowski P."/>
            <person name="Kruszewska J.S."/>
            <person name="Biernat P."/>
            <person name="Pawlowska J."/>
        </authorList>
    </citation>
    <scope>NUCLEOTIDE SEQUENCE</scope>
    <source>
        <strain evidence="2">CBS 226.32</strain>
    </source>
</reference>
<feature type="compositionally biased region" description="Polar residues" evidence="1">
    <location>
        <begin position="74"/>
        <end position="89"/>
    </location>
</feature>
<feature type="region of interest" description="Disordered" evidence="1">
    <location>
        <begin position="74"/>
        <end position="93"/>
    </location>
</feature>
<evidence type="ECO:0000313" key="2">
    <source>
        <dbReference type="EMBL" id="KAG2190734.1"/>
    </source>
</evidence>
<keyword evidence="3" id="KW-1185">Reference proteome</keyword>
<organism evidence="2 3">
    <name type="scientific">Mucor plumbeus</name>
    <dbReference type="NCBI Taxonomy" id="97098"/>
    <lineage>
        <taxon>Eukaryota</taxon>
        <taxon>Fungi</taxon>
        <taxon>Fungi incertae sedis</taxon>
        <taxon>Mucoromycota</taxon>
        <taxon>Mucoromycotina</taxon>
        <taxon>Mucoromycetes</taxon>
        <taxon>Mucorales</taxon>
        <taxon>Mucorineae</taxon>
        <taxon>Mucoraceae</taxon>
        <taxon>Mucor</taxon>
    </lineage>
</organism>
<dbReference type="Proteomes" id="UP000650833">
    <property type="component" value="Unassembled WGS sequence"/>
</dbReference>